<dbReference type="Pfam" id="PF00069">
    <property type="entry name" value="Pkinase"/>
    <property type="match status" value="1"/>
</dbReference>
<gene>
    <name evidence="3" type="primary">LOC115752001</name>
</gene>
<dbReference type="PANTHER" id="PTHR44167">
    <property type="entry name" value="OVARIAN-SPECIFIC SERINE/THREONINE-PROTEIN KINASE LOK-RELATED"/>
    <property type="match status" value="1"/>
</dbReference>
<keyword evidence="3" id="KW-0808">Transferase</keyword>
<keyword evidence="2" id="KW-1185">Reference proteome</keyword>
<dbReference type="PROSITE" id="PS00108">
    <property type="entry name" value="PROTEIN_KINASE_ST"/>
    <property type="match status" value="1"/>
</dbReference>
<dbReference type="GO" id="GO:0005634">
    <property type="term" value="C:nucleus"/>
    <property type="evidence" value="ECO:0007669"/>
    <property type="project" value="TreeGrafter"/>
</dbReference>
<protein>
    <submittedName>
        <fullName evidence="3">Probable inactive protein kinase At3g63330 isoform X5</fullName>
    </submittedName>
</protein>
<dbReference type="InterPro" id="IPR000719">
    <property type="entry name" value="Prot_kinase_dom"/>
</dbReference>
<dbReference type="FunFam" id="1.10.510.10:FF:001568">
    <property type="entry name" value="uncharacterized protein LOC106771884 isoform X8"/>
    <property type="match status" value="1"/>
</dbReference>
<sequence length="619" mass="70717">MDMTSEIIHLENAYPVMAKFERLMVEVKHGSFCCFYLAEPLNEITYSTSQVRNDDWKDSACDLPQALPDALSKHSGETLNSHGDQCSWSHFGMTVSSVQGQCTNPESFASFLGLLESISFHNTDASNEHTVPNSRYVLEKRFGRGSFGEVWLAFHWNCCEESSSFDWSQQLKNVSSDAMLSGSSSRQFFNSSSTHNYSNAADNLFILKRIRVEKGLAVYLSGLREKYFGEVFLNASKSLEDISRGAEDIISKESKSRFSEKSEIIKSAAHETQKSRTLVSSLPNRFSQRRDFYEEGLDHIARYVESFESRSNDIWLVFRHEGVSLSKLLYTVEEVEERGDDGIEARKHAQVLRPSKWWHWLKTTEAGQKEMCNLIWQSLLALKACHDRNITHRDIKPENMVICFEDLETGRCLRGPPNGDENYNTKMRIIDFGSAINQFTLKHLYGSAGPSRAEQTTEYTPPEALLNETWYHGPTAAKYDMWSVGVVMLELILGSPDVFQINALTRTLLDQHLEGWSEGLKQLAYRLRSFMEMCILIPGSSLKHRFGGAMDKSGVSPASWKCSEEFFSHQVKSRDPLKIGFSDVWALRLVRHLLMWDPDDRLSVDEALQHPYFETLRRT</sequence>
<dbReference type="GO" id="GO:0044773">
    <property type="term" value="P:mitotic DNA damage checkpoint signaling"/>
    <property type="evidence" value="ECO:0007669"/>
    <property type="project" value="TreeGrafter"/>
</dbReference>
<keyword evidence="3" id="KW-0418">Kinase</keyword>
<dbReference type="AlphaFoldDB" id="A0A8B8QFI2"/>
<dbReference type="GeneID" id="115752001"/>
<accession>A0A8B8QFI2</accession>
<feature type="domain" description="Protein kinase" evidence="1">
    <location>
        <begin position="136"/>
        <end position="613"/>
    </location>
</feature>
<evidence type="ECO:0000313" key="3">
    <source>
        <dbReference type="RefSeq" id="XP_030545881.1"/>
    </source>
</evidence>
<evidence type="ECO:0000259" key="1">
    <source>
        <dbReference type="PROSITE" id="PS50011"/>
    </source>
</evidence>
<name>A0A8B8QFI2_9MYRT</name>
<proteinExistence type="predicted"/>
<dbReference type="Gene3D" id="1.10.510.10">
    <property type="entry name" value="Transferase(Phosphotransferase) domain 1"/>
    <property type="match status" value="1"/>
</dbReference>
<dbReference type="InterPro" id="IPR008271">
    <property type="entry name" value="Ser/Thr_kinase_AS"/>
</dbReference>
<evidence type="ECO:0000313" key="2">
    <source>
        <dbReference type="Proteomes" id="UP000827889"/>
    </source>
</evidence>
<reference evidence="3" key="1">
    <citation type="submission" date="2025-08" db="UniProtKB">
        <authorList>
            <consortium name="RefSeq"/>
        </authorList>
    </citation>
    <scope>IDENTIFICATION</scope>
    <source>
        <tissue evidence="3">Leaf</tissue>
    </source>
</reference>
<dbReference type="SUPFAM" id="SSF56112">
    <property type="entry name" value="Protein kinase-like (PK-like)"/>
    <property type="match status" value="1"/>
</dbReference>
<dbReference type="KEGG" id="rarg:115752001"/>
<dbReference type="SMART" id="SM00220">
    <property type="entry name" value="S_TKc"/>
    <property type="match status" value="1"/>
</dbReference>
<dbReference type="PROSITE" id="PS50011">
    <property type="entry name" value="PROTEIN_KINASE_DOM"/>
    <property type="match status" value="1"/>
</dbReference>
<organism evidence="2 3">
    <name type="scientific">Rhodamnia argentea</name>
    <dbReference type="NCBI Taxonomy" id="178133"/>
    <lineage>
        <taxon>Eukaryota</taxon>
        <taxon>Viridiplantae</taxon>
        <taxon>Streptophyta</taxon>
        <taxon>Embryophyta</taxon>
        <taxon>Tracheophyta</taxon>
        <taxon>Spermatophyta</taxon>
        <taxon>Magnoliopsida</taxon>
        <taxon>eudicotyledons</taxon>
        <taxon>Gunneridae</taxon>
        <taxon>Pentapetalae</taxon>
        <taxon>rosids</taxon>
        <taxon>malvids</taxon>
        <taxon>Myrtales</taxon>
        <taxon>Myrtaceae</taxon>
        <taxon>Myrtoideae</taxon>
        <taxon>Myrteae</taxon>
        <taxon>Australasian group</taxon>
        <taxon>Rhodamnia</taxon>
    </lineage>
</organism>
<dbReference type="Proteomes" id="UP000827889">
    <property type="component" value="Chromosome 7"/>
</dbReference>
<dbReference type="RefSeq" id="XP_030545881.1">
    <property type="nucleotide sequence ID" value="XM_030690021.2"/>
</dbReference>
<dbReference type="GO" id="GO:0005524">
    <property type="term" value="F:ATP binding"/>
    <property type="evidence" value="ECO:0007669"/>
    <property type="project" value="InterPro"/>
</dbReference>
<dbReference type="InterPro" id="IPR011009">
    <property type="entry name" value="Kinase-like_dom_sf"/>
</dbReference>
<dbReference type="GO" id="GO:0004674">
    <property type="term" value="F:protein serine/threonine kinase activity"/>
    <property type="evidence" value="ECO:0007669"/>
    <property type="project" value="TreeGrafter"/>
</dbReference>
<dbReference type="PANTHER" id="PTHR44167:SF30">
    <property type="entry name" value="PHOSPHORYLASE KINASE"/>
    <property type="match status" value="1"/>
</dbReference>